<dbReference type="GO" id="GO:0005524">
    <property type="term" value="F:ATP binding"/>
    <property type="evidence" value="ECO:0007669"/>
    <property type="project" value="UniProtKB-KW"/>
</dbReference>
<dbReference type="InterPro" id="IPR003439">
    <property type="entry name" value="ABC_transporter-like_ATP-bd"/>
</dbReference>
<keyword evidence="6 9" id="KW-1133">Transmembrane helix</keyword>
<feature type="compositionally biased region" description="Low complexity" evidence="8">
    <location>
        <begin position="770"/>
        <end position="786"/>
    </location>
</feature>
<proteinExistence type="predicted"/>
<dbReference type="PANTHER" id="PTHR48041">
    <property type="entry name" value="ABC TRANSPORTER G FAMILY MEMBER 28"/>
    <property type="match status" value="1"/>
</dbReference>
<dbReference type="Proteomes" id="UP000355283">
    <property type="component" value="Unassembled WGS sequence"/>
</dbReference>
<feature type="region of interest" description="Disordered" evidence="8">
    <location>
        <begin position="685"/>
        <end position="705"/>
    </location>
</feature>
<evidence type="ECO:0000256" key="6">
    <source>
        <dbReference type="ARBA" id="ARBA00022989"/>
    </source>
</evidence>
<feature type="transmembrane region" description="Helical" evidence="9">
    <location>
        <begin position="299"/>
        <end position="319"/>
    </location>
</feature>
<dbReference type="EMBL" id="SDOX01000050">
    <property type="protein sequence ID" value="TFJ83243.1"/>
    <property type="molecule type" value="Genomic_DNA"/>
</dbReference>
<dbReference type="InterPro" id="IPR027417">
    <property type="entry name" value="P-loop_NTPase"/>
</dbReference>
<feature type="domain" description="ABC transporter" evidence="10">
    <location>
        <begin position="417"/>
        <end position="684"/>
    </location>
</feature>
<dbReference type="GO" id="GO:0016887">
    <property type="term" value="F:ATP hydrolysis activity"/>
    <property type="evidence" value="ECO:0007669"/>
    <property type="project" value="InterPro"/>
</dbReference>
<evidence type="ECO:0000259" key="10">
    <source>
        <dbReference type="PROSITE" id="PS50893"/>
    </source>
</evidence>
<dbReference type="InterPro" id="IPR003593">
    <property type="entry name" value="AAA+_ATPase"/>
</dbReference>
<name>A0A4D9D020_9STRA</name>
<gene>
    <name evidence="11" type="ORF">NSK_005459</name>
</gene>
<feature type="compositionally biased region" description="Basic and acidic residues" evidence="8">
    <location>
        <begin position="691"/>
        <end position="704"/>
    </location>
</feature>
<feature type="compositionally biased region" description="Basic and acidic residues" evidence="8">
    <location>
        <begin position="734"/>
        <end position="759"/>
    </location>
</feature>
<dbReference type="SUPFAM" id="SSF52540">
    <property type="entry name" value="P-loop containing nucleoside triphosphate hydrolases"/>
    <property type="match status" value="1"/>
</dbReference>
<organism evidence="11 12">
    <name type="scientific">Nannochloropsis salina CCMP1776</name>
    <dbReference type="NCBI Taxonomy" id="1027361"/>
    <lineage>
        <taxon>Eukaryota</taxon>
        <taxon>Sar</taxon>
        <taxon>Stramenopiles</taxon>
        <taxon>Ochrophyta</taxon>
        <taxon>Eustigmatophyceae</taxon>
        <taxon>Eustigmatales</taxon>
        <taxon>Monodopsidaceae</taxon>
        <taxon>Microchloropsis</taxon>
        <taxon>Microchloropsis salina</taxon>
    </lineage>
</organism>
<evidence type="ECO:0000256" key="3">
    <source>
        <dbReference type="ARBA" id="ARBA00022692"/>
    </source>
</evidence>
<keyword evidence="2" id="KW-0813">Transport</keyword>
<dbReference type="PROSITE" id="PS50893">
    <property type="entry name" value="ABC_TRANSPORTER_2"/>
    <property type="match status" value="1"/>
</dbReference>
<evidence type="ECO:0000256" key="2">
    <source>
        <dbReference type="ARBA" id="ARBA00022448"/>
    </source>
</evidence>
<keyword evidence="4" id="KW-0547">Nucleotide-binding</keyword>
<evidence type="ECO:0000256" key="9">
    <source>
        <dbReference type="SAM" id="Phobius"/>
    </source>
</evidence>
<dbReference type="InterPro" id="IPR017871">
    <property type="entry name" value="ABC_transporter-like_CS"/>
</dbReference>
<feature type="compositionally biased region" description="Gly residues" evidence="8">
    <location>
        <begin position="341"/>
        <end position="353"/>
    </location>
</feature>
<dbReference type="AlphaFoldDB" id="A0A4D9D020"/>
<dbReference type="OrthoDB" id="222020at2759"/>
<dbReference type="GO" id="GO:0016020">
    <property type="term" value="C:membrane"/>
    <property type="evidence" value="ECO:0007669"/>
    <property type="project" value="UniProtKB-SubCell"/>
</dbReference>
<dbReference type="GO" id="GO:0042626">
    <property type="term" value="F:ATPase-coupled transmembrane transporter activity"/>
    <property type="evidence" value="ECO:0007669"/>
    <property type="project" value="TreeGrafter"/>
</dbReference>
<dbReference type="InterPro" id="IPR050352">
    <property type="entry name" value="ABCG_transporters"/>
</dbReference>
<dbReference type="Gene3D" id="3.40.50.300">
    <property type="entry name" value="P-loop containing nucleotide triphosphate hydrolases"/>
    <property type="match status" value="1"/>
</dbReference>
<dbReference type="Pfam" id="PF00005">
    <property type="entry name" value="ABC_tran"/>
    <property type="match status" value="1"/>
</dbReference>
<evidence type="ECO:0000256" key="4">
    <source>
        <dbReference type="ARBA" id="ARBA00022741"/>
    </source>
</evidence>
<dbReference type="PROSITE" id="PS00211">
    <property type="entry name" value="ABC_TRANSPORTER_1"/>
    <property type="match status" value="1"/>
</dbReference>
<evidence type="ECO:0000256" key="5">
    <source>
        <dbReference type="ARBA" id="ARBA00022840"/>
    </source>
</evidence>
<keyword evidence="7 9" id="KW-0472">Membrane</keyword>
<evidence type="ECO:0000256" key="7">
    <source>
        <dbReference type="ARBA" id="ARBA00023136"/>
    </source>
</evidence>
<feature type="region of interest" description="Disordered" evidence="8">
    <location>
        <begin position="337"/>
        <end position="358"/>
    </location>
</feature>
<keyword evidence="3 9" id="KW-0812">Transmembrane</keyword>
<dbReference type="InterPro" id="IPR000742">
    <property type="entry name" value="EGF"/>
</dbReference>
<dbReference type="PROSITE" id="PS00022">
    <property type="entry name" value="EGF_1"/>
    <property type="match status" value="1"/>
</dbReference>
<comment type="caution">
    <text evidence="11">The sequence shown here is derived from an EMBL/GenBank/DDBJ whole genome shotgun (WGS) entry which is preliminary data.</text>
</comment>
<evidence type="ECO:0000256" key="1">
    <source>
        <dbReference type="ARBA" id="ARBA00004141"/>
    </source>
</evidence>
<accession>A0A4D9D020</accession>
<dbReference type="SMART" id="SM00382">
    <property type="entry name" value="AAA"/>
    <property type="match status" value="1"/>
</dbReference>
<keyword evidence="5" id="KW-0067">ATP-binding</keyword>
<keyword evidence="12" id="KW-1185">Reference proteome</keyword>
<reference evidence="11 12" key="1">
    <citation type="submission" date="2019-01" db="EMBL/GenBank/DDBJ databases">
        <title>Nuclear Genome Assembly of the Microalgal Biofuel strain Nannochloropsis salina CCMP1776.</title>
        <authorList>
            <person name="Hovde B."/>
        </authorList>
    </citation>
    <scope>NUCLEOTIDE SEQUENCE [LARGE SCALE GENOMIC DNA]</scope>
    <source>
        <strain evidence="11 12">CCMP1776</strain>
    </source>
</reference>
<evidence type="ECO:0000313" key="12">
    <source>
        <dbReference type="Proteomes" id="UP000355283"/>
    </source>
</evidence>
<feature type="transmembrane region" description="Helical" evidence="9">
    <location>
        <begin position="29"/>
        <end position="48"/>
    </location>
</feature>
<protein>
    <recommendedName>
        <fullName evidence="10">ABC transporter domain-containing protein</fullName>
    </recommendedName>
</protein>
<dbReference type="PANTHER" id="PTHR48041:SF2">
    <property type="entry name" value="ATP-DEPENDENT PERMEASE-RELATED"/>
    <property type="match status" value="1"/>
</dbReference>
<feature type="compositionally biased region" description="Pro residues" evidence="8">
    <location>
        <begin position="787"/>
        <end position="798"/>
    </location>
</feature>
<evidence type="ECO:0000256" key="8">
    <source>
        <dbReference type="SAM" id="MobiDB-lite"/>
    </source>
</evidence>
<evidence type="ECO:0000313" key="11">
    <source>
        <dbReference type="EMBL" id="TFJ83243.1"/>
    </source>
</evidence>
<sequence>MAQGCLVVEEKGKRRNLPRKTYFPAKSFWHSRIPIIIHLIFFLLFVVACSSADPPIQCAAQSSEAALPPTEDAACVCVDNWTGPECRVCTDDSVCGSGQLCRHALPMYQRLEGVCNIFTKGFADFLGGAGTLALQMGMTDSEGAKPAPDAGSLDLTVFANPSPGIFRPVFSCAGRQCLLSKEKDSQGAAGGARVGMQCQQSSCTALCDKAEDAFCIDLMIQLLASIGKTGTLDLICEADGDSCVMHEAVLDAYFKGIVFDECRLGECAPRNAGNMTLQELSSFALPPSSPSALFRLNQALALAVLLLVLGSSLASLLLYRYSRAAVDALGSVEGATEAFTGKGGEGKAPGGSRTGSTDAVRPAAAVVPPFPPLSVLPSPLPSHATGPTLIWRQISYTVPAPPPSSVAALLPAFAAPVGTGPRGKAEGTRREILQGVEGRAEPGQVVGIMGPSGSGKSTLLDLLSLREGKEGRGRGRARGQVEVVGKEGGKEVVPLGEGGRGGRAGQRKRVRSQFGFLDQEHRLTPTLTVGESVLMAAALKLGPGVGMEERQRRAVSVMESLRIDHLLHARIGGDVQRSSHRGISGGEKRRVGVAMELLSAPSVLFLDEPTSGLDSYNAAVLVDTLLSVARTRNIPILVSIHQPKRETYAKLSSLLLLHRGRCVYQGPPLGPEAETFLAARGLGGRAGGRVEGQEGGREGGREGGENVGDLMIEALFIGGKPGRKGEGMEVAVVEKQEDGEGKGGRGLEGKGIDTPKQEKGEEEGGGAEAGSGSLSALRAPVGSPAACVPPPSPPLGSD</sequence>
<feature type="region of interest" description="Disordered" evidence="8">
    <location>
        <begin position="734"/>
        <end position="798"/>
    </location>
</feature>
<comment type="subcellular location">
    <subcellularLocation>
        <location evidence="1">Membrane</location>
        <topology evidence="1">Multi-pass membrane protein</topology>
    </subcellularLocation>
</comment>